<dbReference type="PANTHER" id="PTHR30579">
    <property type="entry name" value="TRANSCRIPTIONAL REGULATOR"/>
    <property type="match status" value="1"/>
</dbReference>
<dbReference type="GO" id="GO:0003700">
    <property type="term" value="F:DNA-binding transcription factor activity"/>
    <property type="evidence" value="ECO:0007669"/>
    <property type="project" value="InterPro"/>
</dbReference>
<dbReference type="FunFam" id="1.10.10.10:FF:000001">
    <property type="entry name" value="LysR family transcriptional regulator"/>
    <property type="match status" value="1"/>
</dbReference>
<evidence type="ECO:0000256" key="4">
    <source>
        <dbReference type="ARBA" id="ARBA00023163"/>
    </source>
</evidence>
<dbReference type="Pfam" id="PF03466">
    <property type="entry name" value="LysR_substrate"/>
    <property type="match status" value="1"/>
</dbReference>
<dbReference type="GO" id="GO:0003677">
    <property type="term" value="F:DNA binding"/>
    <property type="evidence" value="ECO:0007669"/>
    <property type="project" value="UniProtKB-KW"/>
</dbReference>
<dbReference type="Gene3D" id="1.10.10.10">
    <property type="entry name" value="Winged helix-like DNA-binding domain superfamily/Winged helix DNA-binding domain"/>
    <property type="match status" value="1"/>
</dbReference>
<keyword evidence="4" id="KW-0804">Transcription</keyword>
<dbReference type="InterPro" id="IPR036390">
    <property type="entry name" value="WH_DNA-bd_sf"/>
</dbReference>
<dbReference type="Proteomes" id="UP000700706">
    <property type="component" value="Unassembled WGS sequence"/>
</dbReference>
<dbReference type="InterPro" id="IPR005119">
    <property type="entry name" value="LysR_subst-bd"/>
</dbReference>
<evidence type="ECO:0000313" key="7">
    <source>
        <dbReference type="Proteomes" id="UP000700706"/>
    </source>
</evidence>
<dbReference type="InterPro" id="IPR050176">
    <property type="entry name" value="LTTR"/>
</dbReference>
<organism evidence="6 7">
    <name type="scientific">Inquilinus limosus</name>
    <dbReference type="NCBI Taxonomy" id="171674"/>
    <lineage>
        <taxon>Bacteria</taxon>
        <taxon>Pseudomonadati</taxon>
        <taxon>Pseudomonadota</taxon>
        <taxon>Alphaproteobacteria</taxon>
        <taxon>Rhodospirillales</taxon>
        <taxon>Rhodospirillaceae</taxon>
        <taxon>Inquilinus</taxon>
    </lineage>
</organism>
<sequence length="283" mass="30456">MFDLDLLRTFVAVVDAGGFTRAAERVHRSQSTVSQQIRRLEQDLGHRLLDRDRTGAAAVPTEEGELLIGYARRLLGISAEARDALAHPGRAAVVRLGVPEDFAGRKLTDLLSGFARHCPRIRLDTTSAWSAELRRLLAAGELDLALVKRDVGDGRSLARWPEQLVWVAGRDADIDADPLPLALFPPGCIYRDRTIAALEALGRRWRVAYSSQGLIGVQAAVASGLGISILAGDAVLPDHRRLGAADGFPDPAESELALLAKPGRPDRAAGQLVDYLVAALEAD</sequence>
<dbReference type="InterPro" id="IPR036388">
    <property type="entry name" value="WH-like_DNA-bd_sf"/>
</dbReference>
<dbReference type="PROSITE" id="PS50931">
    <property type="entry name" value="HTH_LYSR"/>
    <property type="match status" value="1"/>
</dbReference>
<dbReference type="AlphaFoldDB" id="A0A952FLX0"/>
<protein>
    <submittedName>
        <fullName evidence="6">LysR family transcriptional regulator</fullName>
    </submittedName>
</protein>
<keyword evidence="3" id="KW-0238">DNA-binding</keyword>
<evidence type="ECO:0000256" key="1">
    <source>
        <dbReference type="ARBA" id="ARBA00009437"/>
    </source>
</evidence>
<comment type="caution">
    <text evidence="6">The sequence shown here is derived from an EMBL/GenBank/DDBJ whole genome shotgun (WGS) entry which is preliminary data.</text>
</comment>
<feature type="domain" description="HTH lysR-type" evidence="5">
    <location>
        <begin position="2"/>
        <end position="59"/>
    </location>
</feature>
<dbReference type="Pfam" id="PF00126">
    <property type="entry name" value="HTH_1"/>
    <property type="match status" value="1"/>
</dbReference>
<dbReference type="PANTHER" id="PTHR30579:SF7">
    <property type="entry name" value="HTH-TYPE TRANSCRIPTIONAL REGULATOR LRHA-RELATED"/>
    <property type="match status" value="1"/>
</dbReference>
<dbReference type="EMBL" id="JAEKLZ010000131">
    <property type="protein sequence ID" value="MBW8724696.1"/>
    <property type="molecule type" value="Genomic_DNA"/>
</dbReference>
<proteinExistence type="inferred from homology"/>
<accession>A0A952FLX0</accession>
<dbReference type="PRINTS" id="PR00039">
    <property type="entry name" value="HTHLYSR"/>
</dbReference>
<dbReference type="SUPFAM" id="SSF46785">
    <property type="entry name" value="Winged helix' DNA-binding domain"/>
    <property type="match status" value="1"/>
</dbReference>
<keyword evidence="2" id="KW-0805">Transcription regulation</keyword>
<evidence type="ECO:0000256" key="3">
    <source>
        <dbReference type="ARBA" id="ARBA00023125"/>
    </source>
</evidence>
<name>A0A952FLX0_9PROT</name>
<gene>
    <name evidence="6" type="ORF">JF625_06000</name>
</gene>
<dbReference type="Gene3D" id="3.40.190.10">
    <property type="entry name" value="Periplasmic binding protein-like II"/>
    <property type="match status" value="2"/>
</dbReference>
<dbReference type="SUPFAM" id="SSF53850">
    <property type="entry name" value="Periplasmic binding protein-like II"/>
    <property type="match status" value="1"/>
</dbReference>
<dbReference type="InterPro" id="IPR000847">
    <property type="entry name" value="LysR_HTH_N"/>
</dbReference>
<comment type="similarity">
    <text evidence="1">Belongs to the LysR transcriptional regulatory family.</text>
</comment>
<evidence type="ECO:0000313" key="6">
    <source>
        <dbReference type="EMBL" id="MBW8724696.1"/>
    </source>
</evidence>
<evidence type="ECO:0000259" key="5">
    <source>
        <dbReference type="PROSITE" id="PS50931"/>
    </source>
</evidence>
<reference evidence="6" key="1">
    <citation type="submission" date="2020-06" db="EMBL/GenBank/DDBJ databases">
        <title>Stable isotope informed genome-resolved metagenomics uncovers potential trophic interactions in rhizosphere soil.</title>
        <authorList>
            <person name="Starr E.P."/>
            <person name="Shi S."/>
            <person name="Blazewicz S.J."/>
            <person name="Koch B.J."/>
            <person name="Probst A.J."/>
            <person name="Hungate B.A."/>
            <person name="Pett-Ridge J."/>
            <person name="Firestone M.K."/>
            <person name="Banfield J.F."/>
        </authorList>
    </citation>
    <scope>NUCLEOTIDE SEQUENCE</scope>
    <source>
        <strain evidence="6">YM_69_17</strain>
    </source>
</reference>
<evidence type="ECO:0000256" key="2">
    <source>
        <dbReference type="ARBA" id="ARBA00023015"/>
    </source>
</evidence>